<dbReference type="Proteomes" id="UP000007392">
    <property type="component" value="Chromosome"/>
</dbReference>
<organism evidence="1 2">
    <name type="scientific">Paenibacillus mucilaginosus K02</name>
    <dbReference type="NCBI Taxonomy" id="997761"/>
    <lineage>
        <taxon>Bacteria</taxon>
        <taxon>Bacillati</taxon>
        <taxon>Bacillota</taxon>
        <taxon>Bacilli</taxon>
        <taxon>Bacillales</taxon>
        <taxon>Paenibacillaceae</taxon>
        <taxon>Paenibacillus</taxon>
    </lineage>
</organism>
<gene>
    <name evidence="1" type="ORF">B2K_10205</name>
</gene>
<sequence>MNAQASLLLTLQIMTARLQPATNLQVPMATGRLFADGQLTNPQMQEQLEALMAALAAAAREPAAGSGAAD</sequence>
<protein>
    <submittedName>
        <fullName evidence="1">Uncharacterized protein</fullName>
    </submittedName>
</protein>
<evidence type="ECO:0000313" key="2">
    <source>
        <dbReference type="Proteomes" id="UP000007392"/>
    </source>
</evidence>
<evidence type="ECO:0000313" key="1">
    <source>
        <dbReference type="EMBL" id="AFH61091.1"/>
    </source>
</evidence>
<dbReference type="KEGG" id="pmw:B2K_10205"/>
<dbReference type="RefSeq" id="WP_014650167.1">
    <property type="nucleotide sequence ID" value="NC_017672.3"/>
</dbReference>
<dbReference type="HOGENOM" id="CLU_2754077_0_0_9"/>
<accession>I0BFE4</accession>
<dbReference type="EMBL" id="CP003422">
    <property type="protein sequence ID" value="AFH61091.1"/>
    <property type="molecule type" value="Genomic_DNA"/>
</dbReference>
<proteinExistence type="predicted"/>
<dbReference type="PATRIC" id="fig|997761.3.peg.1984"/>
<name>I0BFE4_9BACL</name>
<dbReference type="AlphaFoldDB" id="I0BFE4"/>
<reference evidence="1 2" key="1">
    <citation type="submission" date="2013-06" db="EMBL/GenBank/DDBJ databases">
        <title>Complete genome sequence of Paenibacillus mucilaginosus K02.</title>
        <authorList>
            <person name="Xiao B."/>
            <person name="Sun L."/>
            <person name="Xiao L."/>
            <person name="Lian B."/>
        </authorList>
    </citation>
    <scope>NUCLEOTIDE SEQUENCE [LARGE SCALE GENOMIC DNA]</scope>
    <source>
        <strain evidence="1 2">K02</strain>
    </source>
</reference>